<dbReference type="GO" id="GO:0008276">
    <property type="term" value="F:protein methyltransferase activity"/>
    <property type="evidence" value="ECO:0007669"/>
    <property type="project" value="InterPro"/>
</dbReference>
<reference evidence="2 3" key="1">
    <citation type="journal article" date="2011" name="Science">
        <title>The Selaginella genome identifies genetic changes associated with the evolution of vascular plants.</title>
        <authorList>
            <person name="Banks J.A."/>
            <person name="Nishiyama T."/>
            <person name="Hasebe M."/>
            <person name="Bowman J.L."/>
            <person name="Gribskov M."/>
            <person name="dePamphilis C."/>
            <person name="Albert V.A."/>
            <person name="Aono N."/>
            <person name="Aoyama T."/>
            <person name="Ambrose B.A."/>
            <person name="Ashton N.W."/>
            <person name="Axtell M.J."/>
            <person name="Barker E."/>
            <person name="Barker M.S."/>
            <person name="Bennetzen J.L."/>
            <person name="Bonawitz N.D."/>
            <person name="Chapple C."/>
            <person name="Cheng C."/>
            <person name="Correa L.G."/>
            <person name="Dacre M."/>
            <person name="DeBarry J."/>
            <person name="Dreyer I."/>
            <person name="Elias M."/>
            <person name="Engstrom E.M."/>
            <person name="Estelle M."/>
            <person name="Feng L."/>
            <person name="Finet C."/>
            <person name="Floyd S.K."/>
            <person name="Frommer W.B."/>
            <person name="Fujita T."/>
            <person name="Gramzow L."/>
            <person name="Gutensohn M."/>
            <person name="Harholt J."/>
            <person name="Hattori M."/>
            <person name="Heyl A."/>
            <person name="Hirai T."/>
            <person name="Hiwatashi Y."/>
            <person name="Ishikawa M."/>
            <person name="Iwata M."/>
            <person name="Karol K.G."/>
            <person name="Koehler B."/>
            <person name="Kolukisaoglu U."/>
            <person name="Kubo M."/>
            <person name="Kurata T."/>
            <person name="Lalonde S."/>
            <person name="Li K."/>
            <person name="Li Y."/>
            <person name="Litt A."/>
            <person name="Lyons E."/>
            <person name="Manning G."/>
            <person name="Maruyama T."/>
            <person name="Michael T.P."/>
            <person name="Mikami K."/>
            <person name="Miyazaki S."/>
            <person name="Morinaga S."/>
            <person name="Murata T."/>
            <person name="Mueller-Roeber B."/>
            <person name="Nelson D.R."/>
            <person name="Obara M."/>
            <person name="Oguri Y."/>
            <person name="Olmstead R.G."/>
            <person name="Onodera N."/>
            <person name="Petersen B.L."/>
            <person name="Pils B."/>
            <person name="Prigge M."/>
            <person name="Rensing S.A."/>
            <person name="Riano-Pachon D.M."/>
            <person name="Roberts A.W."/>
            <person name="Sato Y."/>
            <person name="Scheller H.V."/>
            <person name="Schulz B."/>
            <person name="Schulz C."/>
            <person name="Shakirov E.V."/>
            <person name="Shibagaki N."/>
            <person name="Shinohara N."/>
            <person name="Shippen D.E."/>
            <person name="Soerensen I."/>
            <person name="Sotooka R."/>
            <person name="Sugimoto N."/>
            <person name="Sugita M."/>
            <person name="Sumikawa N."/>
            <person name="Tanurdzic M."/>
            <person name="Theissen G."/>
            <person name="Ulvskov P."/>
            <person name="Wakazuki S."/>
            <person name="Weng J.K."/>
            <person name="Willats W.W."/>
            <person name="Wipf D."/>
            <person name="Wolf P.G."/>
            <person name="Yang L."/>
            <person name="Zimmer A.D."/>
            <person name="Zhu Q."/>
            <person name="Mitros T."/>
            <person name="Hellsten U."/>
            <person name="Loque D."/>
            <person name="Otillar R."/>
            <person name="Salamov A."/>
            <person name="Schmutz J."/>
            <person name="Shapiro H."/>
            <person name="Lindquist E."/>
            <person name="Lucas S."/>
            <person name="Rokhsar D."/>
            <person name="Grigoriev I.V."/>
        </authorList>
    </citation>
    <scope>NUCLEOTIDE SEQUENCE [LARGE SCALE GENOMIC DNA]</scope>
</reference>
<dbReference type="PANTHER" id="PTHR23108">
    <property type="entry name" value="METHYLTRANSFERASE-RELATED"/>
    <property type="match status" value="1"/>
</dbReference>
<evidence type="ECO:0000256" key="1">
    <source>
        <dbReference type="SAM" id="MobiDB-lite"/>
    </source>
</evidence>
<dbReference type="AlphaFoldDB" id="D8R680"/>
<dbReference type="PANTHER" id="PTHR23108:SF0">
    <property type="entry name" value="METHYLTRANSFERASE-LIKE PROTEIN 22"/>
    <property type="match status" value="1"/>
</dbReference>
<dbReference type="Gene3D" id="3.40.50.150">
    <property type="entry name" value="Vaccinia Virus protein VP39"/>
    <property type="match status" value="1"/>
</dbReference>
<dbReference type="CDD" id="cd02440">
    <property type="entry name" value="AdoMet_MTases"/>
    <property type="match status" value="1"/>
</dbReference>
<dbReference type="Gramene" id="EFJ32272">
    <property type="protein sequence ID" value="EFJ32272"/>
    <property type="gene ID" value="SELMODRAFT_407627"/>
</dbReference>
<dbReference type="Proteomes" id="UP000001514">
    <property type="component" value="Unassembled WGS sequence"/>
</dbReference>
<dbReference type="STRING" id="88036.D8R680"/>
<sequence>MEVLSEVHLECGSGCVVSCFTISSAKSGTLSGLGSSTQISSYADSDKVPSAQGRSSAAHQVDTTSGVDDDGDLIVARRSTAVLVPDRPRESILIYHNMATAIPLVGLQVWRGALLLADFIIHKCKNTSDFENVTALEFGCGTGLAGITLARHAKLVFLTDRGADVLDNCSRNVFANRESFLRGESGVRVRELDWEEGWPPRTTNMQQAA</sequence>
<dbReference type="OrthoDB" id="46564at2759"/>
<dbReference type="InParanoid" id="D8R680"/>
<name>D8R680_SELML</name>
<dbReference type="eggNOG" id="KOG2497">
    <property type="taxonomic scope" value="Eukaryota"/>
</dbReference>
<dbReference type="EMBL" id="GL377572">
    <property type="protein sequence ID" value="EFJ32272.1"/>
    <property type="molecule type" value="Genomic_DNA"/>
</dbReference>
<evidence type="ECO:0000313" key="3">
    <source>
        <dbReference type="Proteomes" id="UP000001514"/>
    </source>
</evidence>
<feature type="region of interest" description="Disordered" evidence="1">
    <location>
        <begin position="44"/>
        <end position="65"/>
    </location>
</feature>
<organism evidence="3">
    <name type="scientific">Selaginella moellendorffii</name>
    <name type="common">Spikemoss</name>
    <dbReference type="NCBI Taxonomy" id="88036"/>
    <lineage>
        <taxon>Eukaryota</taxon>
        <taxon>Viridiplantae</taxon>
        <taxon>Streptophyta</taxon>
        <taxon>Embryophyta</taxon>
        <taxon>Tracheophyta</taxon>
        <taxon>Lycopodiopsida</taxon>
        <taxon>Selaginellales</taxon>
        <taxon>Selaginellaceae</taxon>
        <taxon>Selaginella</taxon>
    </lineage>
</organism>
<dbReference type="InterPro" id="IPR029063">
    <property type="entry name" value="SAM-dependent_MTases_sf"/>
</dbReference>
<proteinExistence type="predicted"/>
<keyword evidence="3" id="KW-1185">Reference proteome</keyword>
<dbReference type="SUPFAM" id="SSF53335">
    <property type="entry name" value="S-adenosyl-L-methionine-dependent methyltransferases"/>
    <property type="match status" value="1"/>
</dbReference>
<dbReference type="HOGENOM" id="CLU_1514483_0_0_1"/>
<dbReference type="Pfam" id="PF10294">
    <property type="entry name" value="Methyltransf_16"/>
    <property type="match status" value="1"/>
</dbReference>
<accession>D8R680</accession>
<dbReference type="InterPro" id="IPR038899">
    <property type="entry name" value="METTL22"/>
</dbReference>
<dbReference type="KEGG" id="smo:SELMODRAFT_407627"/>
<dbReference type="InterPro" id="IPR019410">
    <property type="entry name" value="Methyltransf_16"/>
</dbReference>
<protein>
    <submittedName>
        <fullName evidence="2">Uncharacterized protein</fullName>
    </submittedName>
</protein>
<evidence type="ECO:0000313" key="2">
    <source>
        <dbReference type="EMBL" id="EFJ32272.1"/>
    </source>
</evidence>
<gene>
    <name evidence="2" type="ORF">SELMODRAFT_407627</name>
</gene>